<dbReference type="EMBL" id="JACXZS010000002">
    <property type="protein sequence ID" value="MBD3940695.1"/>
    <property type="molecule type" value="Genomic_DNA"/>
</dbReference>
<dbReference type="RefSeq" id="WP_191170353.1">
    <property type="nucleotide sequence ID" value="NZ_JACXZS010000002.1"/>
</dbReference>
<gene>
    <name evidence="2" type="ORF">IF188_03150</name>
</gene>
<accession>A0ABR8NJ37</accession>
<comment type="caution">
    <text evidence="2">The sequence shown here is derived from an EMBL/GenBank/DDBJ whole genome shotgun (WGS) entry which is preliminary data.</text>
</comment>
<proteinExistence type="predicted"/>
<evidence type="ECO:0000313" key="3">
    <source>
        <dbReference type="Proteomes" id="UP000598426"/>
    </source>
</evidence>
<dbReference type="Gene3D" id="3.40.960.10">
    <property type="entry name" value="VSR Endonuclease"/>
    <property type="match status" value="1"/>
</dbReference>
<sequence>MCTSKRPVSTYAELRDGGLSRRALADELDCGTIRSLRRGVYERAGACDDVRDAAAHGGALACVTAAAHHGLWVAEYGTGLHIGMPSSGRVHAHTGCTCVVHWVDDDRTDAFGVPSVRVTLRQILRCQGLEAFFVALESALRKRKLSAADLAWLRAHTNAAAREAIAFARSDADSGLESLLRWRLRIHGLSVRTQQKIISVGRVDFVIGDRLIVEVDGVANHDDESHRHKDLVRDAHAASWGFVTLRFDYALVVHDWPTVELAILGLVDRGVHLA</sequence>
<evidence type="ECO:0000259" key="1">
    <source>
        <dbReference type="Pfam" id="PF04480"/>
    </source>
</evidence>
<feature type="domain" description="DUF559" evidence="1">
    <location>
        <begin position="173"/>
        <end position="264"/>
    </location>
</feature>
<evidence type="ECO:0000313" key="2">
    <source>
        <dbReference type="EMBL" id="MBD3940695.1"/>
    </source>
</evidence>
<protein>
    <submittedName>
        <fullName evidence="2">DUF559 domain-containing protein</fullName>
    </submittedName>
</protein>
<reference evidence="2 3" key="1">
    <citation type="submission" date="2020-09" db="EMBL/GenBank/DDBJ databases">
        <title>Isolation and identification of active actinomycetes.</title>
        <authorList>
            <person name="Li X."/>
        </authorList>
    </citation>
    <scope>NUCLEOTIDE SEQUENCE [LARGE SCALE GENOMIC DNA]</scope>
    <source>
        <strain evidence="2 3">NEAU-LLC</strain>
    </source>
</reference>
<dbReference type="Proteomes" id="UP000598426">
    <property type="component" value="Unassembled WGS sequence"/>
</dbReference>
<dbReference type="InterPro" id="IPR011335">
    <property type="entry name" value="Restrct_endonuc-II-like"/>
</dbReference>
<keyword evidence="3" id="KW-1185">Reference proteome</keyword>
<dbReference type="Pfam" id="PF04480">
    <property type="entry name" value="DUF559"/>
    <property type="match status" value="1"/>
</dbReference>
<dbReference type="InterPro" id="IPR007569">
    <property type="entry name" value="DUF559"/>
</dbReference>
<organism evidence="2 3">
    <name type="scientific">Microbacterium helvum</name>
    <dbReference type="NCBI Taxonomy" id="2773713"/>
    <lineage>
        <taxon>Bacteria</taxon>
        <taxon>Bacillati</taxon>
        <taxon>Actinomycetota</taxon>
        <taxon>Actinomycetes</taxon>
        <taxon>Micrococcales</taxon>
        <taxon>Microbacteriaceae</taxon>
        <taxon>Microbacterium</taxon>
    </lineage>
</organism>
<name>A0ABR8NJ37_9MICO</name>
<dbReference type="SUPFAM" id="SSF52980">
    <property type="entry name" value="Restriction endonuclease-like"/>
    <property type="match status" value="1"/>
</dbReference>